<comment type="similarity">
    <text evidence="2">Belongs to the glutaredoxin family. CPYC subfamily.</text>
</comment>
<feature type="transmembrane region" description="Helical" evidence="4">
    <location>
        <begin position="12"/>
        <end position="32"/>
    </location>
</feature>
<dbReference type="SUPFAM" id="SSF52833">
    <property type="entry name" value="Thioredoxin-like"/>
    <property type="match status" value="1"/>
</dbReference>
<dbReference type="PROSITE" id="PS51354">
    <property type="entry name" value="GLUTAREDOXIN_2"/>
    <property type="match status" value="1"/>
</dbReference>
<comment type="caution">
    <text evidence="6">The sequence shown here is derived from an EMBL/GenBank/DDBJ whole genome shotgun (WGS) entry which is preliminary data.</text>
</comment>
<dbReference type="FunFam" id="3.40.30.10:FF:000026">
    <property type="entry name" value="Glutaredoxin 2"/>
    <property type="match status" value="1"/>
</dbReference>
<dbReference type="Gene3D" id="3.40.30.10">
    <property type="entry name" value="Glutaredoxin"/>
    <property type="match status" value="1"/>
</dbReference>
<evidence type="ECO:0000256" key="2">
    <source>
        <dbReference type="ARBA" id="ARBA00007190"/>
    </source>
</evidence>
<dbReference type="NCBIfam" id="TIGR02180">
    <property type="entry name" value="GRX_euk"/>
    <property type="match status" value="1"/>
</dbReference>
<proteinExistence type="inferred from homology"/>
<evidence type="ECO:0000256" key="3">
    <source>
        <dbReference type="ARBA" id="ARBA00023284"/>
    </source>
</evidence>
<keyword evidence="7" id="KW-1185">Reference proteome</keyword>
<keyword evidence="4" id="KW-0812">Transmembrane</keyword>
<dbReference type="GO" id="GO:0015038">
    <property type="term" value="F:glutathione disulfide oxidoreductase activity"/>
    <property type="evidence" value="ECO:0007669"/>
    <property type="project" value="TreeGrafter"/>
</dbReference>
<dbReference type="PRINTS" id="PR00160">
    <property type="entry name" value="GLUTAREDOXIN"/>
</dbReference>
<gene>
    <name evidence="6" type="ORF">RND81_02G142500</name>
</gene>
<accession>A0AAW1MVQ6</accession>
<keyword evidence="4" id="KW-1133">Transmembrane helix</keyword>
<protein>
    <recommendedName>
        <fullName evidence="5">Glutaredoxin domain-containing protein</fullName>
    </recommendedName>
</protein>
<organism evidence="6 7">
    <name type="scientific">Saponaria officinalis</name>
    <name type="common">Common soapwort</name>
    <name type="synonym">Lychnis saponaria</name>
    <dbReference type="NCBI Taxonomy" id="3572"/>
    <lineage>
        <taxon>Eukaryota</taxon>
        <taxon>Viridiplantae</taxon>
        <taxon>Streptophyta</taxon>
        <taxon>Embryophyta</taxon>
        <taxon>Tracheophyta</taxon>
        <taxon>Spermatophyta</taxon>
        <taxon>Magnoliopsida</taxon>
        <taxon>eudicotyledons</taxon>
        <taxon>Gunneridae</taxon>
        <taxon>Pentapetalae</taxon>
        <taxon>Caryophyllales</taxon>
        <taxon>Caryophyllaceae</taxon>
        <taxon>Caryophylleae</taxon>
        <taxon>Saponaria</taxon>
    </lineage>
</organism>
<evidence type="ECO:0000313" key="7">
    <source>
        <dbReference type="Proteomes" id="UP001443914"/>
    </source>
</evidence>
<reference evidence="6" key="1">
    <citation type="submission" date="2024-03" db="EMBL/GenBank/DDBJ databases">
        <title>WGS assembly of Saponaria officinalis var. Norfolk2.</title>
        <authorList>
            <person name="Jenkins J."/>
            <person name="Shu S."/>
            <person name="Grimwood J."/>
            <person name="Barry K."/>
            <person name="Goodstein D."/>
            <person name="Schmutz J."/>
            <person name="Leebens-Mack J."/>
            <person name="Osbourn A."/>
        </authorList>
    </citation>
    <scope>NUCLEOTIDE SEQUENCE [LARGE SCALE GENOMIC DNA]</scope>
    <source>
        <strain evidence="6">JIC</strain>
    </source>
</reference>
<dbReference type="PROSITE" id="PS51257">
    <property type="entry name" value="PROKAR_LIPOPROTEIN"/>
    <property type="match status" value="1"/>
</dbReference>
<feature type="domain" description="Glutaredoxin" evidence="5">
    <location>
        <begin position="58"/>
        <end position="120"/>
    </location>
</feature>
<dbReference type="Pfam" id="PF00462">
    <property type="entry name" value="Glutaredoxin"/>
    <property type="match status" value="1"/>
</dbReference>
<dbReference type="PANTHER" id="PTHR45694:SF4">
    <property type="entry name" value="GLUTAREDOXIN-C3"/>
    <property type="match status" value="1"/>
</dbReference>
<evidence type="ECO:0000313" key="6">
    <source>
        <dbReference type="EMBL" id="KAK9749672.1"/>
    </source>
</evidence>
<dbReference type="InterPro" id="IPR011899">
    <property type="entry name" value="Glutaredoxin_euk/vir"/>
</dbReference>
<dbReference type="InterPro" id="IPR036249">
    <property type="entry name" value="Thioredoxin-like_sf"/>
</dbReference>
<dbReference type="GO" id="GO:0005737">
    <property type="term" value="C:cytoplasm"/>
    <property type="evidence" value="ECO:0007669"/>
    <property type="project" value="TreeGrafter"/>
</dbReference>
<evidence type="ECO:0000256" key="4">
    <source>
        <dbReference type="SAM" id="Phobius"/>
    </source>
</evidence>
<dbReference type="Proteomes" id="UP001443914">
    <property type="component" value="Unassembled WGS sequence"/>
</dbReference>
<dbReference type="InterPro" id="IPR014025">
    <property type="entry name" value="Glutaredoxin_subgr"/>
</dbReference>
<dbReference type="CDD" id="cd03419">
    <property type="entry name" value="GRX_GRXh_1_2_like"/>
    <property type="match status" value="1"/>
</dbReference>
<evidence type="ECO:0000259" key="5">
    <source>
        <dbReference type="Pfam" id="PF00462"/>
    </source>
</evidence>
<evidence type="ECO:0000256" key="1">
    <source>
        <dbReference type="ARBA" id="ARBA00002549"/>
    </source>
</evidence>
<comment type="function">
    <text evidence="1">Has a glutathione-disulfide oxidoreductase activity in the presence of NADPH and glutathione reductase. Reduces low molecular weight disulfides and proteins.</text>
</comment>
<keyword evidence="4" id="KW-0472">Membrane</keyword>
<dbReference type="AlphaFoldDB" id="A0AAW1MVQ6"/>
<keyword evidence="3" id="KW-0676">Redox-active center</keyword>
<dbReference type="EMBL" id="JBDFQZ010000002">
    <property type="protein sequence ID" value="KAK9749672.1"/>
    <property type="molecule type" value="Genomic_DNA"/>
</dbReference>
<dbReference type="PANTHER" id="PTHR45694">
    <property type="entry name" value="GLUTAREDOXIN 2"/>
    <property type="match status" value="1"/>
</dbReference>
<dbReference type="GO" id="GO:0034599">
    <property type="term" value="P:cellular response to oxidative stress"/>
    <property type="evidence" value="ECO:0007669"/>
    <property type="project" value="TreeGrafter"/>
</dbReference>
<name>A0AAW1MVQ6_SAPOF</name>
<dbReference type="InterPro" id="IPR002109">
    <property type="entry name" value="Glutaredoxin"/>
</dbReference>
<sequence length="142" mass="15919">MKNIRNSGKSFNFCKFNVITKMIMAMMMVIMACDVNNTAMADNSASAFVNNVIYSHRIAVFSKSYCGYSLRAKRIFKDLDEQPFVVELDLRDDGYEIQNVLLELVGRRTVPQVFVNGKHIGGSDDLKSAVTSGQLQKYLSSS</sequence>